<keyword evidence="1" id="KW-1133">Transmembrane helix</keyword>
<comment type="caution">
    <text evidence="2">The sequence shown here is derived from an EMBL/GenBank/DDBJ whole genome shotgun (WGS) entry which is preliminary data.</text>
</comment>
<protein>
    <recommendedName>
        <fullName evidence="4">Alternate signal-mediated exported protein</fullName>
    </recommendedName>
</protein>
<keyword evidence="3" id="KW-1185">Reference proteome</keyword>
<keyword evidence="1" id="KW-0812">Transmembrane</keyword>
<keyword evidence="1" id="KW-0472">Membrane</keyword>
<accession>A0ABP8P9H1</accession>
<gene>
    <name evidence="2" type="ORF">GCM10023094_33200</name>
</gene>
<feature type="transmembrane region" description="Helical" evidence="1">
    <location>
        <begin position="40"/>
        <end position="65"/>
    </location>
</feature>
<organism evidence="2 3">
    <name type="scientific">Rhodococcus olei</name>
    <dbReference type="NCBI Taxonomy" id="2161675"/>
    <lineage>
        <taxon>Bacteria</taxon>
        <taxon>Bacillati</taxon>
        <taxon>Actinomycetota</taxon>
        <taxon>Actinomycetes</taxon>
        <taxon>Mycobacteriales</taxon>
        <taxon>Nocardiaceae</taxon>
        <taxon>Rhodococcus</taxon>
    </lineage>
</organism>
<reference evidence="3" key="1">
    <citation type="journal article" date="2019" name="Int. J. Syst. Evol. Microbiol.">
        <title>The Global Catalogue of Microorganisms (GCM) 10K type strain sequencing project: providing services to taxonomists for standard genome sequencing and annotation.</title>
        <authorList>
            <consortium name="The Broad Institute Genomics Platform"/>
            <consortium name="The Broad Institute Genome Sequencing Center for Infectious Disease"/>
            <person name="Wu L."/>
            <person name="Ma J."/>
        </authorList>
    </citation>
    <scope>NUCLEOTIDE SEQUENCE [LARGE SCALE GENOMIC DNA]</scope>
    <source>
        <strain evidence="3">JCM 32206</strain>
    </source>
</reference>
<name>A0ABP8P9H1_9NOCA</name>
<dbReference type="EMBL" id="BAABFB010000050">
    <property type="protein sequence ID" value="GAA4482712.1"/>
    <property type="molecule type" value="Genomic_DNA"/>
</dbReference>
<proteinExistence type="predicted"/>
<sequence length="274" mass="27699">MREADLAHATPSQGLPRTAARGLHLIETEIYMSRSSMRRLTAVAASGALVAAGAVVGLGLGTGVASAADTCSQSSHAEKNDISTWGITHTYDRSVNTAEAAGGTQVTYKTVIGTTGIGNPYVNTITEFPPAGFGAPVKSTITAYTVSIPTGQHTEDVTGVPNGNGWKFTSTGWFVNSGNPVTLETTYLVPKNATPGSAITSGGVGVAGTVGVGTELPNLTACFKVRIPNAGESVLSVANETGLGSADGQLSSTGSVSDILGDTILKVLSEGNLS</sequence>
<evidence type="ECO:0000256" key="1">
    <source>
        <dbReference type="SAM" id="Phobius"/>
    </source>
</evidence>
<evidence type="ECO:0008006" key="4">
    <source>
        <dbReference type="Google" id="ProtNLM"/>
    </source>
</evidence>
<dbReference type="RefSeq" id="WP_345347189.1">
    <property type="nucleotide sequence ID" value="NZ_BAABFB010000050.1"/>
</dbReference>
<evidence type="ECO:0000313" key="2">
    <source>
        <dbReference type="EMBL" id="GAA4482712.1"/>
    </source>
</evidence>
<dbReference type="Proteomes" id="UP001501183">
    <property type="component" value="Unassembled WGS sequence"/>
</dbReference>
<evidence type="ECO:0000313" key="3">
    <source>
        <dbReference type="Proteomes" id="UP001501183"/>
    </source>
</evidence>